<evidence type="ECO:0000259" key="2">
    <source>
        <dbReference type="PROSITE" id="PS50177"/>
    </source>
</evidence>
<keyword evidence="4" id="KW-1185">Reference proteome</keyword>
<evidence type="ECO:0000313" key="4">
    <source>
        <dbReference type="Proteomes" id="UP000053105"/>
    </source>
</evidence>
<accession>A0A0M9AC97</accession>
<dbReference type="GO" id="GO:0005737">
    <property type="term" value="C:cytoplasm"/>
    <property type="evidence" value="ECO:0007669"/>
    <property type="project" value="UniProtKB-SubCell"/>
</dbReference>
<dbReference type="Gene3D" id="3.10.450.50">
    <property type="match status" value="2"/>
</dbReference>
<protein>
    <recommendedName>
        <fullName evidence="1">NTF2-related export protein</fullName>
    </recommendedName>
</protein>
<dbReference type="GO" id="GO:0006913">
    <property type="term" value="P:nucleocytoplasmic transport"/>
    <property type="evidence" value="ECO:0007669"/>
    <property type="project" value="UniProtKB-UniRule"/>
</dbReference>
<proteinExistence type="predicted"/>
<feature type="domain" description="NTF2" evidence="2">
    <location>
        <begin position="41"/>
        <end position="90"/>
    </location>
</feature>
<dbReference type="STRING" id="166423.A0A0M9AC97"/>
<dbReference type="GO" id="GO:0005634">
    <property type="term" value="C:nucleus"/>
    <property type="evidence" value="ECO:0007669"/>
    <property type="project" value="UniProtKB-SubCell"/>
</dbReference>
<dbReference type="PROSITE" id="PS50177">
    <property type="entry name" value="NTF2_DOMAIN"/>
    <property type="match status" value="2"/>
</dbReference>
<dbReference type="GO" id="GO:0015031">
    <property type="term" value="P:protein transport"/>
    <property type="evidence" value="ECO:0007669"/>
    <property type="project" value="UniProtKB-KW"/>
</dbReference>
<comment type="function">
    <text evidence="1">Has a role in nuclear-cytoplasmic transport of proteins and mRNAs.</text>
</comment>
<dbReference type="Pfam" id="PF02136">
    <property type="entry name" value="NTF2"/>
    <property type="match status" value="2"/>
</dbReference>
<dbReference type="InterPro" id="IPR002075">
    <property type="entry name" value="NTF2_dom"/>
</dbReference>
<dbReference type="InterPro" id="IPR032710">
    <property type="entry name" value="NTF2-like_dom_sf"/>
</dbReference>
<dbReference type="GO" id="GO:0051028">
    <property type="term" value="P:mRNA transport"/>
    <property type="evidence" value="ECO:0007669"/>
    <property type="project" value="UniProtKB-UniRule"/>
</dbReference>
<dbReference type="OrthoDB" id="25408at2759"/>
<name>A0A0M9AC97_9HYME</name>
<dbReference type="EMBL" id="KQ435694">
    <property type="protein sequence ID" value="KOX80896.1"/>
    <property type="molecule type" value="Genomic_DNA"/>
</dbReference>
<comment type="subcellular location">
    <subcellularLocation>
        <location evidence="1">Cytoplasm</location>
    </subcellularLocation>
    <subcellularLocation>
        <location evidence="1">Nucleus</location>
    </subcellularLocation>
</comment>
<gene>
    <name evidence="3" type="ORF">WN51_00813</name>
</gene>
<dbReference type="InterPro" id="IPR018222">
    <property type="entry name" value="Nuclear_transport_factor_2_euk"/>
</dbReference>
<feature type="domain" description="NTF2" evidence="2">
    <location>
        <begin position="91"/>
        <end position="131"/>
    </location>
</feature>
<dbReference type="AlphaFoldDB" id="A0A0M9AC97"/>
<keyword evidence="1" id="KW-0813">Transport</keyword>
<organism evidence="3 4">
    <name type="scientific">Melipona quadrifasciata</name>
    <dbReference type="NCBI Taxonomy" id="166423"/>
    <lineage>
        <taxon>Eukaryota</taxon>
        <taxon>Metazoa</taxon>
        <taxon>Ecdysozoa</taxon>
        <taxon>Arthropoda</taxon>
        <taxon>Hexapoda</taxon>
        <taxon>Insecta</taxon>
        <taxon>Pterygota</taxon>
        <taxon>Neoptera</taxon>
        <taxon>Endopterygota</taxon>
        <taxon>Hymenoptera</taxon>
        <taxon>Apocrita</taxon>
        <taxon>Aculeata</taxon>
        <taxon>Apoidea</taxon>
        <taxon>Anthophila</taxon>
        <taxon>Apidae</taxon>
        <taxon>Melipona</taxon>
    </lineage>
</organism>
<sequence>MAVVRVRLCHGSLTKMSSLAIRVAAATSSDLKTKIDQACRTAEEFTKLYYESLDKRRYLISRLYLDTATLIWNGNDAQPITGPEMADQLTFLVKVGGQVKYDDKISKSFSQCFLIAAMGDKWKIVSDCFRVQEILENVN</sequence>
<evidence type="ECO:0000313" key="3">
    <source>
        <dbReference type="EMBL" id="KOX80896.1"/>
    </source>
</evidence>
<dbReference type="SUPFAM" id="SSF54427">
    <property type="entry name" value="NTF2-like"/>
    <property type="match status" value="1"/>
</dbReference>
<keyword evidence="1" id="KW-0963">Cytoplasm</keyword>
<keyword evidence="1" id="KW-0653">Protein transport</keyword>
<dbReference type="InterPro" id="IPR045875">
    <property type="entry name" value="NTF2"/>
</dbReference>
<keyword evidence="1" id="KW-0539">Nucleus</keyword>
<dbReference type="Proteomes" id="UP000053105">
    <property type="component" value="Unassembled WGS sequence"/>
</dbReference>
<reference evidence="3 4" key="1">
    <citation type="submission" date="2015-07" db="EMBL/GenBank/DDBJ databases">
        <title>The genome of Melipona quadrifasciata.</title>
        <authorList>
            <person name="Pan H."/>
            <person name="Kapheim K."/>
        </authorList>
    </citation>
    <scope>NUCLEOTIDE SEQUENCE [LARGE SCALE GENOMIC DNA]</scope>
    <source>
        <strain evidence="3">0111107301</strain>
        <tissue evidence="3">Whole body</tissue>
    </source>
</reference>
<evidence type="ECO:0000256" key="1">
    <source>
        <dbReference type="RuleBase" id="RU369002"/>
    </source>
</evidence>
<dbReference type="PANTHER" id="PTHR12612">
    <property type="entry name" value="NUCLEAR TRANSPORT FACTOR 2"/>
    <property type="match status" value="1"/>
</dbReference>